<proteinExistence type="predicted"/>
<dbReference type="Proteomes" id="UP000236316">
    <property type="component" value="Segment"/>
</dbReference>
<dbReference type="KEGG" id="vg:35382024"/>
<dbReference type="RefSeq" id="YP_009448462.1">
    <property type="nucleotide sequence ID" value="NC_036594.1"/>
</dbReference>
<protein>
    <submittedName>
        <fullName evidence="1">Uncharacterized protein</fullName>
    </submittedName>
</protein>
<name>A0A2I2L3R6_9VIRU</name>
<evidence type="ECO:0000313" key="2">
    <source>
        <dbReference type="Proteomes" id="UP000236316"/>
    </source>
</evidence>
<sequence>MSGLDLFNENAYKAIEYENLYKEIVHPEFPFMDGYFNPVTYDIKNDRMKKAYDNYVEQIKKLSSNYVKYPVNLGYGTGPRYENPDSHPDADVLQKYKKEYTPSKFIVYAELSYILMYHYGELQGDDSKLYLRAFIDEENEVMFTYNDNSEDNNGIDVDSYALGLYYPYDNTLSFRENVMKNLLDQIDRDLSPEIKEYANLRNYEDYVVRLFSNIPKGFSIYDKDTRNFDIDASINAIINHFKYEKETERERDDASKRFGERGRYRTPEQANLLGRKFQPYTETTASYIKNKNMYDYASPDLPILPPI</sequence>
<organism evidence="1">
    <name type="scientific">Orpheovirus IHUMI-LCC2</name>
    <dbReference type="NCBI Taxonomy" id="2023057"/>
    <lineage>
        <taxon>Viruses</taxon>
        <taxon>Varidnaviria</taxon>
        <taxon>Bamfordvirae</taxon>
        <taxon>Nucleocytoviricota</taxon>
        <taxon>Megaviricetes</taxon>
        <taxon>Pimascovirales</taxon>
        <taxon>Ocovirineae</taxon>
        <taxon>Orpheoviridae</taxon>
        <taxon>Alphaorpheovirus</taxon>
        <taxon>Alphaorpheovirus massiliense</taxon>
    </lineage>
</organism>
<evidence type="ECO:0000313" key="1">
    <source>
        <dbReference type="EMBL" id="SNW62160.1"/>
    </source>
</evidence>
<dbReference type="EMBL" id="LT906555">
    <property type="protein sequence ID" value="SNW62160.1"/>
    <property type="molecule type" value="Genomic_DNA"/>
</dbReference>
<keyword evidence="2" id="KW-1185">Reference proteome</keyword>
<dbReference type="GeneID" id="35382024"/>
<accession>A0A2I2L3R6</accession>
<gene>
    <name evidence="1" type="ORF">ORPV_256</name>
</gene>
<reference evidence="1" key="1">
    <citation type="submission" date="2017-08" db="EMBL/GenBank/DDBJ databases">
        <authorList>
            <consortium name="Urmite Genomes"/>
        </authorList>
    </citation>
    <scope>NUCLEOTIDE SEQUENCE [LARGE SCALE GENOMIC DNA]</scope>
    <source>
        <strain evidence="1">IHUMI-LCC2</strain>
    </source>
</reference>